<protein>
    <submittedName>
        <fullName evidence="1">Uncharacterized protein</fullName>
    </submittedName>
</protein>
<evidence type="ECO:0000313" key="1">
    <source>
        <dbReference type="EMBL" id="KAK7328482.1"/>
    </source>
</evidence>
<dbReference type="EMBL" id="JAYMYQ010000005">
    <property type="protein sequence ID" value="KAK7328482.1"/>
    <property type="molecule type" value="Genomic_DNA"/>
</dbReference>
<organism evidence="1 2">
    <name type="scientific">Canavalia gladiata</name>
    <name type="common">Sword bean</name>
    <name type="synonym">Dolichos gladiatus</name>
    <dbReference type="NCBI Taxonomy" id="3824"/>
    <lineage>
        <taxon>Eukaryota</taxon>
        <taxon>Viridiplantae</taxon>
        <taxon>Streptophyta</taxon>
        <taxon>Embryophyta</taxon>
        <taxon>Tracheophyta</taxon>
        <taxon>Spermatophyta</taxon>
        <taxon>Magnoliopsida</taxon>
        <taxon>eudicotyledons</taxon>
        <taxon>Gunneridae</taxon>
        <taxon>Pentapetalae</taxon>
        <taxon>rosids</taxon>
        <taxon>fabids</taxon>
        <taxon>Fabales</taxon>
        <taxon>Fabaceae</taxon>
        <taxon>Papilionoideae</taxon>
        <taxon>50 kb inversion clade</taxon>
        <taxon>NPAAA clade</taxon>
        <taxon>indigoferoid/millettioid clade</taxon>
        <taxon>Phaseoleae</taxon>
        <taxon>Canavalia</taxon>
    </lineage>
</organism>
<dbReference type="AlphaFoldDB" id="A0AAN9L320"/>
<evidence type="ECO:0000313" key="2">
    <source>
        <dbReference type="Proteomes" id="UP001367508"/>
    </source>
</evidence>
<accession>A0AAN9L320</accession>
<keyword evidence="2" id="KW-1185">Reference proteome</keyword>
<name>A0AAN9L320_CANGL</name>
<gene>
    <name evidence="1" type="ORF">VNO77_22591</name>
</gene>
<comment type="caution">
    <text evidence="1">The sequence shown here is derived from an EMBL/GenBank/DDBJ whole genome shotgun (WGS) entry which is preliminary data.</text>
</comment>
<reference evidence="1 2" key="1">
    <citation type="submission" date="2024-01" db="EMBL/GenBank/DDBJ databases">
        <title>The genomes of 5 underutilized Papilionoideae crops provide insights into root nodulation and disease resistanc.</title>
        <authorList>
            <person name="Jiang F."/>
        </authorList>
    </citation>
    <scope>NUCLEOTIDE SEQUENCE [LARGE SCALE GENOMIC DNA]</scope>
    <source>
        <strain evidence="1">LVBAO_FW01</strain>
        <tissue evidence="1">Leaves</tissue>
    </source>
</reference>
<proteinExistence type="predicted"/>
<dbReference type="Proteomes" id="UP001367508">
    <property type="component" value="Unassembled WGS sequence"/>
</dbReference>
<sequence length="256" mass="28433">MFPNLSHARWAQQIDNRVLGNLSEASGSLCAKEKMGSSCFILGEVALKGKNSIVSGSNKALGPPLSIASNSIRIGFLVPKRSSMMAVVTFLVDDLIRNTRQRFGCCSASHALQETPPLQVIIVVLSHQRFHDGQSYAFSVELWTFLANWVLSTHAELSLLTGNARSSCVLLKFCNHFFLHLSVFNSTLEWHHYASSLFGQGLNMKIPSLDPEVEIRQQWLIKAGQKIETEIFPIMLIVSDVDYARDHAKNRADSTS</sequence>